<feature type="compositionally biased region" description="Basic residues" evidence="2">
    <location>
        <begin position="1"/>
        <end position="12"/>
    </location>
</feature>
<feature type="compositionally biased region" description="Polar residues" evidence="2">
    <location>
        <begin position="13"/>
        <end position="28"/>
    </location>
</feature>
<dbReference type="Proteomes" id="UP000266673">
    <property type="component" value="Unassembled WGS sequence"/>
</dbReference>
<feature type="coiled-coil region" evidence="1">
    <location>
        <begin position="73"/>
        <end position="107"/>
    </location>
</feature>
<dbReference type="OrthoDB" id="2343581at2759"/>
<evidence type="ECO:0000313" key="3">
    <source>
        <dbReference type="EMBL" id="RIB29615.1"/>
    </source>
</evidence>
<sequence length="178" mass="20829">MSQKFSNRKPSYKHQNIQSEDESGNSPDQDGGEDIVQILAAFNNRMEKKVKDKQRKLSSECDTMIQQISEFAHELVSRQKQEIDAKINEYKRKHEELDEEKITIVKKLRSEEAKYLQLHDSIIYELDKIEIAQMEANQAFEKNFLSFIEDTNGQLQNLLIKKNAVEKNFFLEDSSNVN</sequence>
<evidence type="ECO:0000256" key="1">
    <source>
        <dbReference type="SAM" id="Coils"/>
    </source>
</evidence>
<reference evidence="3 4" key="1">
    <citation type="submission" date="2018-06" db="EMBL/GenBank/DDBJ databases">
        <title>Comparative genomics reveals the genomic features of Rhizophagus irregularis, R. cerebriforme, R. diaphanum and Gigaspora rosea, and their symbiotic lifestyle signature.</title>
        <authorList>
            <person name="Morin E."/>
            <person name="San Clemente H."/>
            <person name="Chen E.C.H."/>
            <person name="De La Providencia I."/>
            <person name="Hainaut M."/>
            <person name="Kuo A."/>
            <person name="Kohler A."/>
            <person name="Murat C."/>
            <person name="Tang N."/>
            <person name="Roy S."/>
            <person name="Loubradou J."/>
            <person name="Henrissat B."/>
            <person name="Grigoriev I.V."/>
            <person name="Corradi N."/>
            <person name="Roux C."/>
            <person name="Martin F.M."/>
        </authorList>
    </citation>
    <scope>NUCLEOTIDE SEQUENCE [LARGE SCALE GENOMIC DNA]</scope>
    <source>
        <strain evidence="3 4">DAOM 194757</strain>
    </source>
</reference>
<feature type="region of interest" description="Disordered" evidence="2">
    <location>
        <begin position="1"/>
        <end position="34"/>
    </location>
</feature>
<evidence type="ECO:0000313" key="4">
    <source>
        <dbReference type="Proteomes" id="UP000266673"/>
    </source>
</evidence>
<gene>
    <name evidence="3" type="ORF">C2G38_2027556</name>
</gene>
<evidence type="ECO:0000256" key="2">
    <source>
        <dbReference type="SAM" id="MobiDB-lite"/>
    </source>
</evidence>
<proteinExistence type="predicted"/>
<protein>
    <submittedName>
        <fullName evidence="3">Uncharacterized protein</fullName>
    </submittedName>
</protein>
<keyword evidence="1" id="KW-0175">Coiled coil</keyword>
<name>A0A397W4G1_9GLOM</name>
<dbReference type="AlphaFoldDB" id="A0A397W4G1"/>
<accession>A0A397W4G1</accession>
<organism evidence="3 4">
    <name type="scientific">Gigaspora rosea</name>
    <dbReference type="NCBI Taxonomy" id="44941"/>
    <lineage>
        <taxon>Eukaryota</taxon>
        <taxon>Fungi</taxon>
        <taxon>Fungi incertae sedis</taxon>
        <taxon>Mucoromycota</taxon>
        <taxon>Glomeromycotina</taxon>
        <taxon>Glomeromycetes</taxon>
        <taxon>Diversisporales</taxon>
        <taxon>Gigasporaceae</taxon>
        <taxon>Gigaspora</taxon>
    </lineage>
</organism>
<keyword evidence="4" id="KW-1185">Reference proteome</keyword>
<comment type="caution">
    <text evidence="3">The sequence shown here is derived from an EMBL/GenBank/DDBJ whole genome shotgun (WGS) entry which is preliminary data.</text>
</comment>
<dbReference type="EMBL" id="QKWP01000033">
    <property type="protein sequence ID" value="RIB29615.1"/>
    <property type="molecule type" value="Genomic_DNA"/>
</dbReference>